<protein>
    <submittedName>
        <fullName evidence="2">Uncharacterized protein</fullName>
    </submittedName>
</protein>
<feature type="compositionally biased region" description="Low complexity" evidence="1">
    <location>
        <begin position="76"/>
        <end position="85"/>
    </location>
</feature>
<name>A0A9P5YNR4_9AGAR</name>
<dbReference type="EMBL" id="MU155550">
    <property type="protein sequence ID" value="KAF9472318.1"/>
    <property type="molecule type" value="Genomic_DNA"/>
</dbReference>
<feature type="region of interest" description="Disordered" evidence="1">
    <location>
        <begin position="69"/>
        <end position="164"/>
    </location>
</feature>
<evidence type="ECO:0000256" key="1">
    <source>
        <dbReference type="SAM" id="MobiDB-lite"/>
    </source>
</evidence>
<proteinExistence type="predicted"/>
<feature type="compositionally biased region" description="Polar residues" evidence="1">
    <location>
        <begin position="150"/>
        <end position="164"/>
    </location>
</feature>
<organism evidence="2 3">
    <name type="scientific">Pholiota conissans</name>
    <dbReference type="NCBI Taxonomy" id="109636"/>
    <lineage>
        <taxon>Eukaryota</taxon>
        <taxon>Fungi</taxon>
        <taxon>Dikarya</taxon>
        <taxon>Basidiomycota</taxon>
        <taxon>Agaricomycotina</taxon>
        <taxon>Agaricomycetes</taxon>
        <taxon>Agaricomycetidae</taxon>
        <taxon>Agaricales</taxon>
        <taxon>Agaricineae</taxon>
        <taxon>Strophariaceae</taxon>
        <taxon>Pholiota</taxon>
    </lineage>
</organism>
<gene>
    <name evidence="2" type="ORF">BDN70DRAFT_971610</name>
</gene>
<feature type="compositionally biased region" description="Basic and acidic residues" evidence="1">
    <location>
        <begin position="98"/>
        <end position="114"/>
    </location>
</feature>
<evidence type="ECO:0000313" key="3">
    <source>
        <dbReference type="Proteomes" id="UP000807469"/>
    </source>
</evidence>
<accession>A0A9P5YNR4</accession>
<evidence type="ECO:0000313" key="2">
    <source>
        <dbReference type="EMBL" id="KAF9472318.1"/>
    </source>
</evidence>
<feature type="compositionally biased region" description="Basic and acidic residues" evidence="1">
    <location>
        <begin position="138"/>
        <end position="148"/>
    </location>
</feature>
<sequence length="164" mass="18718">MSVSGTVLNETEGKEERNSWVNRGIIVISSALLLDRSLFLYRGQRSLSSNLAVEVGRTFIRSEYTRLQRGGDRIALPTTPLSSTSSRRKPSYFPPLRRTRDFRMEPMHAERDNSMARPPHRKVRKERERSNSIGSESSESKSSEDHASQRGRSNVIRNNSLQQV</sequence>
<keyword evidence="3" id="KW-1185">Reference proteome</keyword>
<comment type="caution">
    <text evidence="2">The sequence shown here is derived from an EMBL/GenBank/DDBJ whole genome shotgun (WGS) entry which is preliminary data.</text>
</comment>
<dbReference type="AlphaFoldDB" id="A0A9P5YNR4"/>
<feature type="non-terminal residue" evidence="2">
    <location>
        <position position="164"/>
    </location>
</feature>
<reference evidence="2" key="1">
    <citation type="submission" date="2020-11" db="EMBL/GenBank/DDBJ databases">
        <authorList>
            <consortium name="DOE Joint Genome Institute"/>
            <person name="Ahrendt S."/>
            <person name="Riley R."/>
            <person name="Andreopoulos W."/>
            <person name="Labutti K."/>
            <person name="Pangilinan J."/>
            <person name="Ruiz-Duenas F.J."/>
            <person name="Barrasa J.M."/>
            <person name="Sanchez-Garcia M."/>
            <person name="Camarero S."/>
            <person name="Miyauchi S."/>
            <person name="Serrano A."/>
            <person name="Linde D."/>
            <person name="Babiker R."/>
            <person name="Drula E."/>
            <person name="Ayuso-Fernandez I."/>
            <person name="Pacheco R."/>
            <person name="Padilla G."/>
            <person name="Ferreira P."/>
            <person name="Barriuso J."/>
            <person name="Kellner H."/>
            <person name="Castanera R."/>
            <person name="Alfaro M."/>
            <person name="Ramirez L."/>
            <person name="Pisabarro A.G."/>
            <person name="Kuo A."/>
            <person name="Tritt A."/>
            <person name="Lipzen A."/>
            <person name="He G."/>
            <person name="Yan M."/>
            <person name="Ng V."/>
            <person name="Cullen D."/>
            <person name="Martin F."/>
            <person name="Rosso M.-N."/>
            <person name="Henrissat B."/>
            <person name="Hibbett D."/>
            <person name="Martinez A.T."/>
            <person name="Grigoriev I.V."/>
        </authorList>
    </citation>
    <scope>NUCLEOTIDE SEQUENCE</scope>
    <source>
        <strain evidence="2">CIRM-BRFM 674</strain>
    </source>
</reference>
<dbReference type="Proteomes" id="UP000807469">
    <property type="component" value="Unassembled WGS sequence"/>
</dbReference>